<dbReference type="InterPro" id="IPR048525">
    <property type="entry name" value="DDR1-2_DS-like"/>
</dbReference>
<dbReference type="EC" id="2.7.10.1" evidence="17"/>
<evidence type="ECO:0000256" key="10">
    <source>
        <dbReference type="ARBA" id="ARBA00023170"/>
    </source>
</evidence>
<dbReference type="PROSITE" id="PS01285">
    <property type="entry name" value="FA58C_1"/>
    <property type="match status" value="1"/>
</dbReference>
<feature type="domain" description="Protein kinase" evidence="15">
    <location>
        <begin position="525"/>
        <end position="813"/>
    </location>
</feature>
<dbReference type="AlphaFoldDB" id="A0A812ALV4"/>
<dbReference type="GO" id="GO:0051897">
    <property type="term" value="P:positive regulation of phosphatidylinositol 3-kinase/protein kinase B signal transduction"/>
    <property type="evidence" value="ECO:0007669"/>
    <property type="project" value="TreeGrafter"/>
</dbReference>
<evidence type="ECO:0000256" key="2">
    <source>
        <dbReference type="ARBA" id="ARBA00022475"/>
    </source>
</evidence>
<dbReference type="GO" id="GO:0005518">
    <property type="term" value="F:collagen binding"/>
    <property type="evidence" value="ECO:0007669"/>
    <property type="project" value="TreeGrafter"/>
</dbReference>
<evidence type="ECO:0000259" key="16">
    <source>
        <dbReference type="PROSITE" id="PS50022"/>
    </source>
</evidence>
<dbReference type="SMART" id="SM00219">
    <property type="entry name" value="TyrKc"/>
    <property type="match status" value="1"/>
</dbReference>
<keyword evidence="17" id="KW-0808">Transferase</keyword>
<name>A0A812ALV4_ACAPH</name>
<evidence type="ECO:0000256" key="4">
    <source>
        <dbReference type="ARBA" id="ARBA00022729"/>
    </source>
</evidence>
<dbReference type="SUPFAM" id="SSF56112">
    <property type="entry name" value="Protein kinase-like (PK-like)"/>
    <property type="match status" value="1"/>
</dbReference>
<keyword evidence="18" id="KW-1185">Reference proteome</keyword>
<feature type="domain" description="F5/8 type C" evidence="16">
    <location>
        <begin position="1"/>
        <end position="151"/>
    </location>
</feature>
<dbReference type="GO" id="GO:0038062">
    <property type="term" value="F:protein tyrosine kinase collagen receptor activity"/>
    <property type="evidence" value="ECO:0007669"/>
    <property type="project" value="TreeGrafter"/>
</dbReference>
<evidence type="ECO:0000256" key="11">
    <source>
        <dbReference type="ARBA" id="ARBA00023180"/>
    </source>
</evidence>
<feature type="compositionally biased region" description="Basic and acidic residues" evidence="13">
    <location>
        <begin position="410"/>
        <end position="421"/>
    </location>
</feature>
<reference evidence="17" key="1">
    <citation type="submission" date="2021-01" db="EMBL/GenBank/DDBJ databases">
        <authorList>
            <person name="Li R."/>
            <person name="Bekaert M."/>
        </authorList>
    </citation>
    <scope>NUCLEOTIDE SEQUENCE</scope>
    <source>
        <strain evidence="17">Farmed</strain>
    </source>
</reference>
<dbReference type="InterPro" id="IPR011009">
    <property type="entry name" value="Kinase-like_dom_sf"/>
</dbReference>
<feature type="compositionally biased region" description="Pro residues" evidence="13">
    <location>
        <begin position="450"/>
        <end position="459"/>
    </location>
</feature>
<dbReference type="InterPro" id="IPR008266">
    <property type="entry name" value="Tyr_kinase_AS"/>
</dbReference>
<organism evidence="17 18">
    <name type="scientific">Acanthosepion pharaonis</name>
    <name type="common">Pharaoh cuttlefish</name>
    <name type="synonym">Sepia pharaonis</name>
    <dbReference type="NCBI Taxonomy" id="158019"/>
    <lineage>
        <taxon>Eukaryota</taxon>
        <taxon>Metazoa</taxon>
        <taxon>Spiralia</taxon>
        <taxon>Lophotrochozoa</taxon>
        <taxon>Mollusca</taxon>
        <taxon>Cephalopoda</taxon>
        <taxon>Coleoidea</taxon>
        <taxon>Decapodiformes</taxon>
        <taxon>Sepiida</taxon>
        <taxon>Sepiina</taxon>
        <taxon>Sepiidae</taxon>
        <taxon>Acanthosepion</taxon>
    </lineage>
</organism>
<dbReference type="Gene3D" id="2.60.120.1190">
    <property type="match status" value="1"/>
</dbReference>
<evidence type="ECO:0000256" key="3">
    <source>
        <dbReference type="ARBA" id="ARBA00022692"/>
    </source>
</evidence>
<sequence length="835" mass="94465">MQTMEIPDSAIVASSSYDKGTVGPKNARIRTEKNGGAWCPKNVITKDTYEYLQINLGELYVITDVETQGRFGNGKGQEYTEAYVLEYQREDNGQWLRFRNRGGDEIFPGNQNTYRAELRGVSPPIIAKRIRFIPYSEHPRTVCMRVEMYGCKWEDGLLSYNMPQGHQRGTELDFNGGKYYRDEIRFDYVKDTVVEYARDVLINLKHNIGRFIKMQLFFEARWILISEIRFVSVKLEGNFSDELPPPTTNTPTVSPEKGVSKTNDEKRVNLWIPKNISPGNHNLGHKGPITHGGQQHKAPKVMDDSYVGIIIGALAALIIILFIVAVIIVVRHRQCKHNNNRPCQKPVVLGDRHVTINLSDLRGSCTNGKLSHGNMYNSVATDDMDSDRELCAGSADKLCSKSSGSGNYLEPKDSIQGRKLPDLPPTPDSSDSRDYAVPDVTKSSLTVSLPPRPPRPPKGTPIMGNTLDKPPNYEALYAAADIVNVHVPNIPSLQGVSGNNIYAVPNADLLLSIDYSVPEFPRDNLKFIEVLGEGQFGEVHLCEAARITDFLGDEFVVTRTTPRSMLVAVKMLRPSADDRARADFHKEIKIMSQLKDPNIVRVLGVCTQEEPLCMIVEYMKYGDLNQFILEHVPESPVAAATNAKTLSYGCLIFMASQIASGMKYLESLNMVHRDLATRNCLVGHNYCIKISDFGMSRSLYSADYYRIEGRAVLPIRWMAWESILLGKFTTKSDVWSFAVTLWEILTFAKEQPYEALTDEQVIENAGHYYRNDGRQVYLPQPPNCPKEIYDLMRECWNRQESERPSFREIHMFLQRKNMGYNPKDEKMNQIKVPIC</sequence>
<feature type="region of interest" description="Disordered" evidence="13">
    <location>
        <begin position="399"/>
        <end position="467"/>
    </location>
</feature>
<evidence type="ECO:0000256" key="5">
    <source>
        <dbReference type="ARBA" id="ARBA00022741"/>
    </source>
</evidence>
<dbReference type="InterPro" id="IPR000421">
    <property type="entry name" value="FA58C"/>
</dbReference>
<evidence type="ECO:0000256" key="14">
    <source>
        <dbReference type="SAM" id="Phobius"/>
    </source>
</evidence>
<dbReference type="Gene3D" id="3.30.200.20">
    <property type="entry name" value="Phosphorylase Kinase, domain 1"/>
    <property type="match status" value="1"/>
</dbReference>
<dbReference type="InterPro" id="IPR000719">
    <property type="entry name" value="Prot_kinase_dom"/>
</dbReference>
<dbReference type="InterPro" id="IPR001245">
    <property type="entry name" value="Ser-Thr/Tyr_kinase_cat_dom"/>
</dbReference>
<keyword evidence="7 14" id="KW-1133">Transmembrane helix</keyword>
<dbReference type="CDD" id="cd05051">
    <property type="entry name" value="PTKc_DDR"/>
    <property type="match status" value="1"/>
</dbReference>
<dbReference type="Gene3D" id="2.60.120.260">
    <property type="entry name" value="Galactose-binding domain-like"/>
    <property type="match status" value="1"/>
</dbReference>
<keyword evidence="10" id="KW-0675">Receptor</keyword>
<dbReference type="FunFam" id="1.10.510.10:FF:000053">
    <property type="entry name" value="Epithelial discoidin domain-containing receptor 1"/>
    <property type="match status" value="1"/>
</dbReference>
<evidence type="ECO:0000256" key="1">
    <source>
        <dbReference type="ARBA" id="ARBA00004251"/>
    </source>
</evidence>
<dbReference type="Proteomes" id="UP000597762">
    <property type="component" value="Unassembled WGS sequence"/>
</dbReference>
<dbReference type="Pfam" id="PF07714">
    <property type="entry name" value="PK_Tyr_Ser-Thr"/>
    <property type="match status" value="1"/>
</dbReference>
<evidence type="ECO:0000256" key="7">
    <source>
        <dbReference type="ARBA" id="ARBA00022989"/>
    </source>
</evidence>
<comment type="caution">
    <text evidence="17">The sequence shown here is derived from an EMBL/GenBank/DDBJ whole genome shotgun (WGS) entry which is preliminary data.</text>
</comment>
<dbReference type="GO" id="GO:0005886">
    <property type="term" value="C:plasma membrane"/>
    <property type="evidence" value="ECO:0007669"/>
    <property type="project" value="UniProtKB-SubCell"/>
</dbReference>
<dbReference type="PANTHER" id="PTHR24416:SF580">
    <property type="entry name" value="DISCOIDIN DOMAIN RECEPTOR, ISOFORM F"/>
    <property type="match status" value="1"/>
</dbReference>
<dbReference type="EMBL" id="CAHIKZ030000025">
    <property type="protein sequence ID" value="CAE1141697.1"/>
    <property type="molecule type" value="Genomic_DNA"/>
</dbReference>
<keyword evidence="2" id="KW-1003">Cell membrane</keyword>
<evidence type="ECO:0000256" key="13">
    <source>
        <dbReference type="SAM" id="MobiDB-lite"/>
    </source>
</evidence>
<dbReference type="PROSITE" id="PS50022">
    <property type="entry name" value="FA58C_3"/>
    <property type="match status" value="1"/>
</dbReference>
<dbReference type="GO" id="GO:0005524">
    <property type="term" value="F:ATP binding"/>
    <property type="evidence" value="ECO:0007669"/>
    <property type="project" value="UniProtKB-KW"/>
</dbReference>
<evidence type="ECO:0000256" key="12">
    <source>
        <dbReference type="ARBA" id="ARBA00061639"/>
    </source>
</evidence>
<dbReference type="PRINTS" id="PR00109">
    <property type="entry name" value="TYRKINASE"/>
</dbReference>
<dbReference type="PROSITE" id="PS00109">
    <property type="entry name" value="PROTEIN_KINASE_TYR"/>
    <property type="match status" value="1"/>
</dbReference>
<keyword evidence="8 14" id="KW-0472">Membrane</keyword>
<protein>
    <submittedName>
        <fullName evidence="17">DDR2</fullName>
        <ecNumber evidence="17">2.7.10.1</ecNumber>
    </submittedName>
</protein>
<dbReference type="GO" id="GO:0010976">
    <property type="term" value="P:positive regulation of neuron projection development"/>
    <property type="evidence" value="ECO:0007669"/>
    <property type="project" value="TreeGrafter"/>
</dbReference>
<evidence type="ECO:0000256" key="8">
    <source>
        <dbReference type="ARBA" id="ARBA00023136"/>
    </source>
</evidence>
<keyword evidence="9" id="KW-1015">Disulfide bond</keyword>
<dbReference type="PROSITE" id="PS50011">
    <property type="entry name" value="PROTEIN_KINASE_DOM"/>
    <property type="match status" value="1"/>
</dbReference>
<evidence type="ECO:0000256" key="6">
    <source>
        <dbReference type="ARBA" id="ARBA00022840"/>
    </source>
</evidence>
<dbReference type="GO" id="GO:0043235">
    <property type="term" value="C:receptor complex"/>
    <property type="evidence" value="ECO:0007669"/>
    <property type="project" value="TreeGrafter"/>
</dbReference>
<dbReference type="Pfam" id="PF00754">
    <property type="entry name" value="F5_F8_type_C"/>
    <property type="match status" value="1"/>
</dbReference>
<dbReference type="Gene3D" id="1.10.510.10">
    <property type="entry name" value="Transferase(Phosphotransferase) domain 1"/>
    <property type="match status" value="1"/>
</dbReference>
<dbReference type="InterPro" id="IPR050122">
    <property type="entry name" value="RTK"/>
</dbReference>
<evidence type="ECO:0000313" key="17">
    <source>
        <dbReference type="EMBL" id="CAE1141697.1"/>
    </source>
</evidence>
<dbReference type="Pfam" id="PF21114">
    <property type="entry name" value="DDR1-2_DS-like"/>
    <property type="match status" value="1"/>
</dbReference>
<dbReference type="FunFam" id="2.60.120.260:FF:000007">
    <property type="entry name" value="Discoidin domain receptor tyrosine kinase 1"/>
    <property type="match status" value="1"/>
</dbReference>
<dbReference type="OrthoDB" id="6071166at2759"/>
<keyword evidence="5" id="KW-0547">Nucleotide-binding</keyword>
<proteinExistence type="inferred from homology"/>
<keyword evidence="3 14" id="KW-0812">Transmembrane</keyword>
<dbReference type="PANTHER" id="PTHR24416">
    <property type="entry name" value="TYROSINE-PROTEIN KINASE RECEPTOR"/>
    <property type="match status" value="1"/>
</dbReference>
<dbReference type="InterPro" id="IPR008979">
    <property type="entry name" value="Galactose-bd-like_sf"/>
</dbReference>
<dbReference type="SUPFAM" id="SSF49785">
    <property type="entry name" value="Galactose-binding domain-like"/>
    <property type="match status" value="1"/>
</dbReference>
<accession>A0A812ALV4</accession>
<comment type="similarity">
    <text evidence="12">Belongs to the protein kinase superfamily. Tyr protein kinase family. Insulin receptor subfamily.</text>
</comment>
<comment type="subcellular location">
    <subcellularLocation>
        <location evidence="1">Cell membrane</location>
        <topology evidence="1">Single-pass type I membrane protein</topology>
    </subcellularLocation>
</comment>
<gene>
    <name evidence="17" type="ORF">SPHA_906</name>
</gene>
<feature type="transmembrane region" description="Helical" evidence="14">
    <location>
        <begin position="306"/>
        <end position="330"/>
    </location>
</feature>
<keyword evidence="11" id="KW-0325">Glycoprotein</keyword>
<dbReference type="CDD" id="cd00057">
    <property type="entry name" value="FA58C"/>
    <property type="match status" value="1"/>
</dbReference>
<dbReference type="InterPro" id="IPR020635">
    <property type="entry name" value="Tyr_kinase_cat_dom"/>
</dbReference>
<keyword evidence="4" id="KW-0732">Signal</keyword>
<evidence type="ECO:0000313" key="18">
    <source>
        <dbReference type="Proteomes" id="UP000597762"/>
    </source>
</evidence>
<evidence type="ECO:0000256" key="9">
    <source>
        <dbReference type="ARBA" id="ARBA00023157"/>
    </source>
</evidence>
<dbReference type="SMART" id="SM00231">
    <property type="entry name" value="FA58C"/>
    <property type="match status" value="1"/>
</dbReference>
<evidence type="ECO:0000259" key="15">
    <source>
        <dbReference type="PROSITE" id="PS50011"/>
    </source>
</evidence>
<keyword evidence="6" id="KW-0067">ATP-binding</keyword>